<dbReference type="PROSITE" id="PS51318">
    <property type="entry name" value="TAT"/>
    <property type="match status" value="1"/>
</dbReference>
<comment type="caution">
    <text evidence="2">The sequence shown here is derived from an EMBL/GenBank/DDBJ whole genome shotgun (WGS) entry which is preliminary data.</text>
</comment>
<reference evidence="2 3" key="1">
    <citation type="submission" date="2019-02" db="EMBL/GenBank/DDBJ databases">
        <title>Halonotius sp. a new haloqrchaeon isolated from saline water.</title>
        <authorList>
            <person name="Duran-Viseras A."/>
            <person name="Sanchez-Porro C."/>
            <person name="Ventosa A."/>
        </authorList>
    </citation>
    <scope>NUCLEOTIDE SEQUENCE [LARGE SCALE GENOMIC DNA]</scope>
    <source>
        <strain evidence="2 3">F9-27</strain>
    </source>
</reference>
<dbReference type="Proteomes" id="UP000315385">
    <property type="component" value="Unassembled WGS sequence"/>
</dbReference>
<accession>A0A544QSG5</accession>
<feature type="region of interest" description="Disordered" evidence="1">
    <location>
        <begin position="193"/>
        <end position="290"/>
    </location>
</feature>
<evidence type="ECO:0000313" key="2">
    <source>
        <dbReference type="EMBL" id="TQQ82382.1"/>
    </source>
</evidence>
<dbReference type="AlphaFoldDB" id="A0A544QSG5"/>
<dbReference type="RefSeq" id="WP_142443029.1">
    <property type="nucleotide sequence ID" value="NZ_SESI01000001.1"/>
</dbReference>
<name>A0A544QSG5_9EURY</name>
<gene>
    <name evidence="2" type="ORF">EWF95_05530</name>
</gene>
<feature type="compositionally biased region" description="Gly residues" evidence="1">
    <location>
        <begin position="251"/>
        <end position="279"/>
    </location>
</feature>
<evidence type="ECO:0000313" key="3">
    <source>
        <dbReference type="Proteomes" id="UP000315385"/>
    </source>
</evidence>
<evidence type="ECO:0000256" key="1">
    <source>
        <dbReference type="SAM" id="MobiDB-lite"/>
    </source>
</evidence>
<sequence length="290" mass="29597">MTSRRQLLRGVAGTLSVFGGLRWGGLVAPADAQANETASDSDASGDGDDSSDADEGDPTGLPGYTVGQIYLRYEEHVGITTFVELENQDEGNEERVHLEADAYGPNDTLGTDGTWEDIPAPFEQAVKLRIDNVFDLYNAVDNVTELVIRGRVPDGETDVIAAFSGSRFQKGIESDGPTEPDGGTDAAVEVQEGETGDATAGDTETAADDETEQSGETTSDEGAGTDTASGVDPANQTGVDVSNPEDVVSTGGDGESDGGGDGGTNEDGGDNESGGGGGLLESLSFGVFGG</sequence>
<feature type="compositionally biased region" description="Low complexity" evidence="1">
    <location>
        <begin position="280"/>
        <end position="290"/>
    </location>
</feature>
<proteinExistence type="predicted"/>
<dbReference type="EMBL" id="SESI01000001">
    <property type="protein sequence ID" value="TQQ82382.1"/>
    <property type="molecule type" value="Genomic_DNA"/>
</dbReference>
<protein>
    <submittedName>
        <fullName evidence="2">Uncharacterized protein</fullName>
    </submittedName>
</protein>
<feature type="region of interest" description="Disordered" evidence="1">
    <location>
        <begin position="33"/>
        <end position="61"/>
    </location>
</feature>
<organism evidence="2 3">
    <name type="scientific">Halonotius roseus</name>
    <dbReference type="NCBI Taxonomy" id="2511997"/>
    <lineage>
        <taxon>Archaea</taxon>
        <taxon>Methanobacteriati</taxon>
        <taxon>Methanobacteriota</taxon>
        <taxon>Stenosarchaea group</taxon>
        <taxon>Halobacteria</taxon>
        <taxon>Halobacteriales</taxon>
        <taxon>Haloferacaceae</taxon>
        <taxon>Halonotius</taxon>
    </lineage>
</organism>
<keyword evidence="3" id="KW-1185">Reference proteome</keyword>
<dbReference type="InterPro" id="IPR006311">
    <property type="entry name" value="TAT_signal"/>
</dbReference>
<feature type="compositionally biased region" description="Acidic residues" evidence="1">
    <location>
        <begin position="43"/>
        <end position="57"/>
    </location>
</feature>
<dbReference type="OrthoDB" id="379409at2157"/>